<dbReference type="Gene3D" id="1.10.3720.10">
    <property type="entry name" value="MetI-like"/>
    <property type="match status" value="1"/>
</dbReference>
<evidence type="ECO:0000256" key="4">
    <source>
        <dbReference type="ARBA" id="ARBA00022692"/>
    </source>
</evidence>
<keyword evidence="3" id="KW-1003">Cell membrane</keyword>
<dbReference type="GO" id="GO:0005886">
    <property type="term" value="C:plasma membrane"/>
    <property type="evidence" value="ECO:0007669"/>
    <property type="project" value="UniProtKB-SubCell"/>
</dbReference>
<evidence type="ECO:0000256" key="3">
    <source>
        <dbReference type="ARBA" id="ARBA00022475"/>
    </source>
</evidence>
<dbReference type="InterPro" id="IPR050366">
    <property type="entry name" value="BP-dependent_transpt_permease"/>
</dbReference>
<accession>A0A1C7II04</accession>
<dbReference type="PROSITE" id="PS50928">
    <property type="entry name" value="ABC_TM1"/>
    <property type="match status" value="1"/>
</dbReference>
<feature type="domain" description="ABC transmembrane type-1" evidence="8">
    <location>
        <begin position="72"/>
        <end position="261"/>
    </location>
</feature>
<dbReference type="InterPro" id="IPR000515">
    <property type="entry name" value="MetI-like"/>
</dbReference>
<keyword evidence="2 7" id="KW-0813">Transport</keyword>
<evidence type="ECO:0000256" key="1">
    <source>
        <dbReference type="ARBA" id="ARBA00004651"/>
    </source>
</evidence>
<dbReference type="GO" id="GO:0055085">
    <property type="term" value="P:transmembrane transport"/>
    <property type="evidence" value="ECO:0007669"/>
    <property type="project" value="InterPro"/>
</dbReference>
<dbReference type="STRING" id="1796616.A4V09_02835"/>
<comment type="similarity">
    <text evidence="7">Belongs to the binding-protein-dependent transport system permease family.</text>
</comment>
<dbReference type="OrthoDB" id="9797852at2"/>
<protein>
    <submittedName>
        <fullName evidence="9">Peptide ABC transporter permease</fullName>
    </submittedName>
</protein>
<evidence type="ECO:0000313" key="9">
    <source>
        <dbReference type="EMBL" id="ANU78523.2"/>
    </source>
</evidence>
<keyword evidence="5 7" id="KW-1133">Transmembrane helix</keyword>
<feature type="transmembrane region" description="Helical" evidence="7">
    <location>
        <begin position="178"/>
        <end position="201"/>
    </location>
</feature>
<dbReference type="KEGG" id="byl:A4V09_02835"/>
<keyword evidence="4 7" id="KW-0812">Transmembrane</keyword>
<comment type="subcellular location">
    <subcellularLocation>
        <location evidence="1 7">Cell membrane</location>
        <topology evidence="1 7">Multi-pass membrane protein</topology>
    </subcellularLocation>
</comment>
<dbReference type="Pfam" id="PF00528">
    <property type="entry name" value="BPD_transp_1"/>
    <property type="match status" value="1"/>
</dbReference>
<dbReference type="AlphaFoldDB" id="A0A1C7II04"/>
<sequence length="270" mass="28618">MRKDRKNMPGNLFVGASLAGCMLLFMLIGLLYTPYDPDAMSGGAKFAAPSFAHLFGCDQFGRDILSRVMKGTGTTFFVGAATVLIGGGAGLLVGAFTGYFGGWLDEVLMRFNDAVVSFPSILLALVFISILGPGKYNVILALGVVFIPSFARMTRSEFISQREMDYVKSARLMGASHLRIIFVHILPNTLPTILATAAIGFNNAVLAEAGMSYLGIGVQPPDASLGRMLSESQAYLATAPWCALFPGVAVILLALGFSLLSDGLQKKGGK</sequence>
<keyword evidence="10" id="KW-1185">Reference proteome</keyword>
<evidence type="ECO:0000259" key="8">
    <source>
        <dbReference type="PROSITE" id="PS50928"/>
    </source>
</evidence>
<evidence type="ECO:0000256" key="7">
    <source>
        <dbReference type="RuleBase" id="RU363032"/>
    </source>
</evidence>
<dbReference type="EMBL" id="CP015405">
    <property type="protein sequence ID" value="ANU78523.2"/>
    <property type="molecule type" value="Genomic_DNA"/>
</dbReference>
<dbReference type="PANTHER" id="PTHR43386">
    <property type="entry name" value="OLIGOPEPTIDE TRANSPORT SYSTEM PERMEASE PROTEIN APPC"/>
    <property type="match status" value="1"/>
</dbReference>
<evidence type="ECO:0000256" key="6">
    <source>
        <dbReference type="ARBA" id="ARBA00023136"/>
    </source>
</evidence>
<feature type="transmembrane region" description="Helical" evidence="7">
    <location>
        <begin position="12"/>
        <end position="32"/>
    </location>
</feature>
<evidence type="ECO:0000313" key="10">
    <source>
        <dbReference type="Proteomes" id="UP000092574"/>
    </source>
</evidence>
<proteinExistence type="inferred from homology"/>
<dbReference type="InterPro" id="IPR035906">
    <property type="entry name" value="MetI-like_sf"/>
</dbReference>
<dbReference type="Proteomes" id="UP000092574">
    <property type="component" value="Chromosome"/>
</dbReference>
<dbReference type="SUPFAM" id="SSF161098">
    <property type="entry name" value="MetI-like"/>
    <property type="match status" value="1"/>
</dbReference>
<dbReference type="PANTHER" id="PTHR43386:SF1">
    <property type="entry name" value="D,D-DIPEPTIDE TRANSPORT SYSTEM PERMEASE PROTEIN DDPC-RELATED"/>
    <property type="match status" value="1"/>
</dbReference>
<name>A0A1C7II04_9FIRM</name>
<feature type="transmembrane region" description="Helical" evidence="7">
    <location>
        <begin position="76"/>
        <end position="99"/>
    </location>
</feature>
<feature type="transmembrane region" description="Helical" evidence="7">
    <location>
        <begin position="136"/>
        <end position="154"/>
    </location>
</feature>
<dbReference type="RefSeq" id="WP_084043411.1">
    <property type="nucleotide sequence ID" value="NZ_CP015405.2"/>
</dbReference>
<gene>
    <name evidence="9" type="ORF">A4V09_02835</name>
</gene>
<feature type="transmembrane region" description="Helical" evidence="7">
    <location>
        <begin position="111"/>
        <end position="130"/>
    </location>
</feature>
<reference evidence="9" key="1">
    <citation type="submission" date="2017-04" db="EMBL/GenBank/DDBJ databases">
        <title>Complete Genome Sequences of Twelve Strains of a Stable Defined Moderately Diverse Mouse Microbiota 2 (sDMDMm2).</title>
        <authorList>
            <person name="Uchimura Y."/>
            <person name="Wyss M."/>
            <person name="Brugiroux S."/>
            <person name="Limenitakis J.P."/>
            <person name="Stecher B."/>
            <person name="McCoy K.D."/>
            <person name="Macpherson A.J."/>
        </authorList>
    </citation>
    <scope>NUCLEOTIDE SEQUENCE</scope>
    <source>
        <strain evidence="9">YL58</strain>
    </source>
</reference>
<organism evidence="9 10">
    <name type="scientific">Blautia pseudococcoides</name>
    <dbReference type="NCBI Taxonomy" id="1796616"/>
    <lineage>
        <taxon>Bacteria</taxon>
        <taxon>Bacillati</taxon>
        <taxon>Bacillota</taxon>
        <taxon>Clostridia</taxon>
        <taxon>Lachnospirales</taxon>
        <taxon>Lachnospiraceae</taxon>
        <taxon>Blautia</taxon>
    </lineage>
</organism>
<evidence type="ECO:0000256" key="2">
    <source>
        <dbReference type="ARBA" id="ARBA00022448"/>
    </source>
</evidence>
<feature type="transmembrane region" description="Helical" evidence="7">
    <location>
        <begin position="234"/>
        <end position="260"/>
    </location>
</feature>
<keyword evidence="6 7" id="KW-0472">Membrane</keyword>
<dbReference type="CDD" id="cd06261">
    <property type="entry name" value="TM_PBP2"/>
    <property type="match status" value="1"/>
</dbReference>
<dbReference type="PROSITE" id="PS51257">
    <property type="entry name" value="PROKAR_LIPOPROTEIN"/>
    <property type="match status" value="1"/>
</dbReference>
<evidence type="ECO:0000256" key="5">
    <source>
        <dbReference type="ARBA" id="ARBA00022989"/>
    </source>
</evidence>